<accession>A0A0B2UTF0</accession>
<reference evidence="1 2" key="1">
    <citation type="submission" date="2014-11" db="EMBL/GenBank/DDBJ databases">
        <title>Genetic blueprint of the zoonotic pathogen Toxocara canis.</title>
        <authorList>
            <person name="Zhu X.-Q."/>
            <person name="Korhonen P.K."/>
            <person name="Cai H."/>
            <person name="Young N.D."/>
            <person name="Nejsum P."/>
            <person name="von Samson-Himmelstjerna G."/>
            <person name="Boag P.R."/>
            <person name="Tan P."/>
            <person name="Li Q."/>
            <person name="Min J."/>
            <person name="Yang Y."/>
            <person name="Wang X."/>
            <person name="Fang X."/>
            <person name="Hall R.S."/>
            <person name="Hofmann A."/>
            <person name="Sternberg P.W."/>
            <person name="Jex A.R."/>
            <person name="Gasser R.B."/>
        </authorList>
    </citation>
    <scope>NUCLEOTIDE SEQUENCE [LARGE SCALE GENOMIC DNA]</scope>
    <source>
        <strain evidence="1">PN_DK_2014</strain>
    </source>
</reference>
<feature type="non-terminal residue" evidence="1">
    <location>
        <position position="1"/>
    </location>
</feature>
<dbReference type="AlphaFoldDB" id="A0A0B2UTF0"/>
<keyword evidence="2" id="KW-1185">Reference proteome</keyword>
<organism evidence="1 2">
    <name type="scientific">Toxocara canis</name>
    <name type="common">Canine roundworm</name>
    <dbReference type="NCBI Taxonomy" id="6265"/>
    <lineage>
        <taxon>Eukaryota</taxon>
        <taxon>Metazoa</taxon>
        <taxon>Ecdysozoa</taxon>
        <taxon>Nematoda</taxon>
        <taxon>Chromadorea</taxon>
        <taxon>Rhabditida</taxon>
        <taxon>Spirurina</taxon>
        <taxon>Ascaridomorpha</taxon>
        <taxon>Ascaridoidea</taxon>
        <taxon>Toxocaridae</taxon>
        <taxon>Toxocara</taxon>
    </lineage>
</organism>
<gene>
    <name evidence="1" type="ORF">Tcan_01464</name>
</gene>
<dbReference type="EMBL" id="JPKZ01003225">
    <property type="protein sequence ID" value="KHN72668.1"/>
    <property type="molecule type" value="Genomic_DNA"/>
</dbReference>
<evidence type="ECO:0000313" key="1">
    <source>
        <dbReference type="EMBL" id="KHN72668.1"/>
    </source>
</evidence>
<sequence length="210" mass="24668">LASKVTPNTDIFLSLLDYCDLATRSKLTLLNRKLNEDLFYWRDIRNIEVDISLRPSGKSQMSIMLNNEDYYLEFYDNIRFERLRSLLQRCLSLKKLQLALSKYDRMSGINRLIDLRWLADLKNLTCLSISSQLGGYNFLLFDDCMCYSCYRKLNLQCLHLDGVCLPKNQFQIFVRSMKTTLNTFDLKLITVDFGIRTVTYLDFDKNSLVV</sequence>
<protein>
    <submittedName>
        <fullName evidence="1">Uncharacterized protein</fullName>
    </submittedName>
</protein>
<proteinExistence type="predicted"/>
<dbReference type="Proteomes" id="UP000031036">
    <property type="component" value="Unassembled WGS sequence"/>
</dbReference>
<comment type="caution">
    <text evidence="1">The sequence shown here is derived from an EMBL/GenBank/DDBJ whole genome shotgun (WGS) entry which is preliminary data.</text>
</comment>
<name>A0A0B2UTF0_TOXCA</name>
<feature type="non-terminal residue" evidence="1">
    <location>
        <position position="210"/>
    </location>
</feature>
<evidence type="ECO:0000313" key="2">
    <source>
        <dbReference type="Proteomes" id="UP000031036"/>
    </source>
</evidence>